<dbReference type="Gene3D" id="3.40.640.10">
    <property type="entry name" value="Type I PLP-dependent aspartate aminotransferase-like (Major domain)"/>
    <property type="match status" value="1"/>
</dbReference>
<comment type="cofactor">
    <cofactor evidence="1">
        <name>pyridoxal 5'-phosphate</name>
        <dbReference type="ChEBI" id="CHEBI:597326"/>
    </cofactor>
</comment>
<dbReference type="InterPro" id="IPR016454">
    <property type="entry name" value="Cysteine_dSase"/>
</dbReference>
<dbReference type="Pfam" id="PF00266">
    <property type="entry name" value="Aminotran_5"/>
    <property type="match status" value="1"/>
</dbReference>
<dbReference type="InterPro" id="IPR015421">
    <property type="entry name" value="PyrdxlP-dep_Trfase_major"/>
</dbReference>
<keyword evidence="4" id="KW-0479">Metal-binding</keyword>
<dbReference type="GO" id="GO:0046872">
    <property type="term" value="F:metal ion binding"/>
    <property type="evidence" value="ECO:0007669"/>
    <property type="project" value="UniProtKB-KW"/>
</dbReference>
<keyword evidence="7" id="KW-0411">Iron-sulfur</keyword>
<dbReference type="GO" id="GO:0031071">
    <property type="term" value="F:cysteine desulfurase activity"/>
    <property type="evidence" value="ECO:0007669"/>
    <property type="project" value="UniProtKB-EC"/>
</dbReference>
<dbReference type="PIRSF" id="PIRSF005572">
    <property type="entry name" value="NifS"/>
    <property type="match status" value="1"/>
</dbReference>
<keyword evidence="3 10" id="KW-0808">Transferase</keyword>
<sequence>MTSLYFDYNATTPLSVKAQLAIKDAMSIFANPSSHYSLSGMAKKLLTDARRSMASLMGTVPEQILFTSGGTESNNQALSSLLATLPGSDLSAHHVISSSIEHPSVLAPLLWYQQRGLQLTLINPDNQGRISVQSIQENLRPQTRLITLMAINNETGVIQPYEAVASLAKEAGVYLHIDAVQAIGKLSFSCDTLSGVTTVSFSGHKFNGPKGIGGLYHAPGIQLNPLLHGGGQEQGVRSGTENTLGLAGLTAAAKESLNGLQERFNTYKTLRETLLSLLEQHRVNYLINGNTNPAFQAPWTLNLSFPGIRAESLASRLDLRHGISLSLGSACSNNKSTQRSHVLAAMGLPDDRIDSAVRISFGYTTSQDDIEILANAIKQETYNLLKISGQSLITQE</sequence>
<dbReference type="InterPro" id="IPR015422">
    <property type="entry name" value="PyrdxlP-dep_Trfase_small"/>
</dbReference>
<comment type="caution">
    <text evidence="10">The sequence shown here is derived from an EMBL/GenBank/DDBJ whole genome shotgun (WGS) entry which is preliminary data.</text>
</comment>
<dbReference type="Gene3D" id="3.90.1150.10">
    <property type="entry name" value="Aspartate Aminotransferase, domain 1"/>
    <property type="match status" value="1"/>
</dbReference>
<dbReference type="PATRIC" id="fig|1393736.3.peg.2661"/>
<comment type="catalytic activity">
    <reaction evidence="8">
        <text>(sulfur carrier)-H + L-cysteine = (sulfur carrier)-SH + L-alanine</text>
        <dbReference type="Rhea" id="RHEA:43892"/>
        <dbReference type="Rhea" id="RHEA-COMP:14737"/>
        <dbReference type="Rhea" id="RHEA-COMP:14739"/>
        <dbReference type="ChEBI" id="CHEBI:29917"/>
        <dbReference type="ChEBI" id="CHEBI:35235"/>
        <dbReference type="ChEBI" id="CHEBI:57972"/>
        <dbReference type="ChEBI" id="CHEBI:64428"/>
        <dbReference type="EC" id="2.8.1.7"/>
    </reaction>
</comment>
<protein>
    <submittedName>
        <fullName evidence="10">Cysteine desulfurase family protein</fullName>
        <ecNumber evidence="10">2.8.1.7</ecNumber>
    </submittedName>
</protein>
<evidence type="ECO:0000256" key="4">
    <source>
        <dbReference type="ARBA" id="ARBA00022723"/>
    </source>
</evidence>
<name>A0A022PGR7_9GAMM</name>
<evidence type="ECO:0000313" key="11">
    <source>
        <dbReference type="Proteomes" id="UP000023464"/>
    </source>
</evidence>
<reference evidence="10 11" key="1">
    <citation type="submission" date="2014-03" db="EMBL/GenBank/DDBJ databases">
        <title>Draft Genome of Photorhabdus luminescens BA1, an Egyptian Isolate.</title>
        <authorList>
            <person name="Ghazal S."/>
            <person name="Hurst S.G.IV."/>
            <person name="Morris K."/>
            <person name="Thomas K."/>
            <person name="Tisa L.S."/>
        </authorList>
    </citation>
    <scope>NUCLEOTIDE SEQUENCE [LARGE SCALE GENOMIC DNA]</scope>
    <source>
        <strain evidence="10 11">BA1</strain>
    </source>
</reference>
<dbReference type="RefSeq" id="WP_036779645.1">
    <property type="nucleotide sequence ID" value="NZ_CAWLTM010000078.1"/>
</dbReference>
<dbReference type="AlphaFoldDB" id="A0A022PGR7"/>
<evidence type="ECO:0000256" key="6">
    <source>
        <dbReference type="ARBA" id="ARBA00023004"/>
    </source>
</evidence>
<gene>
    <name evidence="10" type="ORF">BA1DRAFT_02599</name>
</gene>
<evidence type="ECO:0000256" key="1">
    <source>
        <dbReference type="ARBA" id="ARBA00001933"/>
    </source>
</evidence>
<feature type="domain" description="Aminotransferase class V" evidence="9">
    <location>
        <begin position="5"/>
        <end position="373"/>
    </location>
</feature>
<keyword evidence="11" id="KW-1185">Reference proteome</keyword>
<dbReference type="SUPFAM" id="SSF53383">
    <property type="entry name" value="PLP-dependent transferases"/>
    <property type="match status" value="1"/>
</dbReference>
<evidence type="ECO:0000256" key="7">
    <source>
        <dbReference type="ARBA" id="ARBA00023014"/>
    </source>
</evidence>
<dbReference type="EMBL" id="JFGV01000037">
    <property type="protein sequence ID" value="EYU14851.1"/>
    <property type="molecule type" value="Genomic_DNA"/>
</dbReference>
<evidence type="ECO:0000259" key="9">
    <source>
        <dbReference type="Pfam" id="PF00266"/>
    </source>
</evidence>
<dbReference type="EC" id="2.8.1.7" evidence="10"/>
<dbReference type="Gene3D" id="1.10.260.50">
    <property type="match status" value="1"/>
</dbReference>
<proteinExistence type="inferred from homology"/>
<evidence type="ECO:0000256" key="5">
    <source>
        <dbReference type="ARBA" id="ARBA00022898"/>
    </source>
</evidence>
<evidence type="ECO:0000256" key="8">
    <source>
        <dbReference type="ARBA" id="ARBA00050776"/>
    </source>
</evidence>
<comment type="similarity">
    <text evidence="2">Belongs to the class-V pyridoxal-phosphate-dependent aminotransferase family. NifS/IscS subfamily.</text>
</comment>
<keyword evidence="6" id="KW-0408">Iron</keyword>
<dbReference type="GO" id="GO:0051536">
    <property type="term" value="F:iron-sulfur cluster binding"/>
    <property type="evidence" value="ECO:0007669"/>
    <property type="project" value="UniProtKB-KW"/>
</dbReference>
<dbReference type="InterPro" id="IPR000192">
    <property type="entry name" value="Aminotrans_V_dom"/>
</dbReference>
<dbReference type="PANTHER" id="PTHR11601">
    <property type="entry name" value="CYSTEINE DESULFURYLASE FAMILY MEMBER"/>
    <property type="match status" value="1"/>
</dbReference>
<evidence type="ECO:0000256" key="3">
    <source>
        <dbReference type="ARBA" id="ARBA00022679"/>
    </source>
</evidence>
<dbReference type="Proteomes" id="UP000023464">
    <property type="component" value="Unassembled WGS sequence"/>
</dbReference>
<organism evidence="10 11">
    <name type="scientific">Photorhabdus aegyptia</name>
    <dbReference type="NCBI Taxonomy" id="2805098"/>
    <lineage>
        <taxon>Bacteria</taxon>
        <taxon>Pseudomonadati</taxon>
        <taxon>Pseudomonadota</taxon>
        <taxon>Gammaproteobacteria</taxon>
        <taxon>Enterobacterales</taxon>
        <taxon>Morganellaceae</taxon>
        <taxon>Photorhabdus</taxon>
    </lineage>
</organism>
<evidence type="ECO:0000256" key="2">
    <source>
        <dbReference type="ARBA" id="ARBA00006490"/>
    </source>
</evidence>
<accession>A0A022PGR7</accession>
<dbReference type="PANTHER" id="PTHR11601:SF34">
    <property type="entry name" value="CYSTEINE DESULFURASE"/>
    <property type="match status" value="1"/>
</dbReference>
<evidence type="ECO:0000313" key="10">
    <source>
        <dbReference type="EMBL" id="EYU14851.1"/>
    </source>
</evidence>
<dbReference type="InterPro" id="IPR015424">
    <property type="entry name" value="PyrdxlP-dep_Trfase"/>
</dbReference>
<keyword evidence="5" id="KW-0663">Pyridoxal phosphate</keyword>